<dbReference type="HOGENOM" id="CLU_526713_0_0_1"/>
<keyword evidence="4" id="KW-1185">Reference proteome</keyword>
<dbReference type="AlphaFoldDB" id="G1XMR9"/>
<feature type="compositionally biased region" description="Basic and acidic residues" evidence="1">
    <location>
        <begin position="21"/>
        <end position="34"/>
    </location>
</feature>
<proteinExistence type="predicted"/>
<feature type="region of interest" description="Disordered" evidence="1">
    <location>
        <begin position="1"/>
        <end position="34"/>
    </location>
</feature>
<dbReference type="InParanoid" id="G1XMR9"/>
<name>G1XMR9_ARTOA</name>
<sequence length="517" mass="56928">MGSGWGDTDAQSEGGRRICKHMQDPSKKPDPAFEGRWDSFDDVMLDASIYRWLQGVEITPPISHPNKPVRGRKRRRHNMDFRDEFGHEVAQDETRTRDIWSGQRGEETDGGNNAYSMEDVAEVLPVRPSSPQKRRLSLILSSEPSRSSGDIIFESRKFAAASAKWTTSTAGTRVSSPDKSAGGTRYSSPEKSNLRSKSRSTSPEKRSVTSKATGQTTMGFRRSEMAECTPSFIFGHHNRLASGSIPLVVAAFRNRAALETEYPFEFFGPSLFADSSPPRKNFCGHVEDQCMMGIEHFNTDAGESAWSTYVNGVLQGIPTGEAQSKKQLIISGIENRQLLASVTPIGAPTLRSDLIIEGNSNFPSPFADTCRKKVFPPSTVDKSLSPTAQRTSQLRPAFCVIEIKAAGGDLQEAQTQAAVVGAAVLLKARQIGANDDIIPFVPAIMTIGHIWHLNLIYEETNGIVIAGPWIIGDTLTFLGTLRVVLFVEELRSYAVDTWWPKFVDGSCRELLERELVG</sequence>
<comment type="caution">
    <text evidence="3">The sequence shown here is derived from an EMBL/GenBank/DDBJ whole genome shotgun (WGS) entry which is preliminary data.</text>
</comment>
<feature type="compositionally biased region" description="Basic and acidic residues" evidence="1">
    <location>
        <begin position="83"/>
        <end position="98"/>
    </location>
</feature>
<dbReference type="EMBL" id="ADOT01000259">
    <property type="protein sequence ID" value="EGX45516.1"/>
    <property type="molecule type" value="Genomic_DNA"/>
</dbReference>
<feature type="domain" description="PD-(D/E)XK nuclease-like" evidence="2">
    <location>
        <begin position="285"/>
        <end position="499"/>
    </location>
</feature>
<reference evidence="3 4" key="1">
    <citation type="journal article" date="2011" name="PLoS Pathog.">
        <title>Genomic and proteomic analyses of the fungus Arthrobotrys oligospora provide insights into nematode-trap formation.</title>
        <authorList>
            <person name="Yang J."/>
            <person name="Wang L."/>
            <person name="Ji X."/>
            <person name="Feng Y."/>
            <person name="Li X."/>
            <person name="Zou C."/>
            <person name="Xu J."/>
            <person name="Ren Y."/>
            <person name="Mi Q."/>
            <person name="Wu J."/>
            <person name="Liu S."/>
            <person name="Liu Y."/>
            <person name="Huang X."/>
            <person name="Wang H."/>
            <person name="Niu X."/>
            <person name="Li J."/>
            <person name="Liang L."/>
            <person name="Luo Y."/>
            <person name="Ji K."/>
            <person name="Zhou W."/>
            <person name="Yu Z."/>
            <person name="Li G."/>
            <person name="Liu Y."/>
            <person name="Li L."/>
            <person name="Qiao M."/>
            <person name="Feng L."/>
            <person name="Zhang K.-Q."/>
        </authorList>
    </citation>
    <scope>NUCLEOTIDE SEQUENCE [LARGE SCALE GENOMIC DNA]</scope>
    <source>
        <strain evidence="4">ATCC 24927 / CBS 115.81 / DSM 1491</strain>
    </source>
</reference>
<accession>G1XMR9</accession>
<evidence type="ECO:0000313" key="3">
    <source>
        <dbReference type="EMBL" id="EGX45516.1"/>
    </source>
</evidence>
<feature type="region of interest" description="Disordered" evidence="1">
    <location>
        <begin position="83"/>
        <end position="114"/>
    </location>
</feature>
<dbReference type="RefSeq" id="XP_011125781.1">
    <property type="nucleotide sequence ID" value="XM_011127479.1"/>
</dbReference>
<dbReference type="Pfam" id="PF20516">
    <property type="entry name" value="PDDEXK_12"/>
    <property type="match status" value="1"/>
</dbReference>
<gene>
    <name evidence="3" type="ORF">AOL_s00169g122</name>
</gene>
<evidence type="ECO:0000313" key="4">
    <source>
        <dbReference type="Proteomes" id="UP000008784"/>
    </source>
</evidence>
<feature type="compositionally biased region" description="Polar residues" evidence="1">
    <location>
        <begin position="209"/>
        <end position="218"/>
    </location>
</feature>
<feature type="region of interest" description="Disordered" evidence="1">
    <location>
        <begin position="164"/>
        <end position="221"/>
    </location>
</feature>
<evidence type="ECO:0000259" key="2">
    <source>
        <dbReference type="Pfam" id="PF20516"/>
    </source>
</evidence>
<organism evidence="3 4">
    <name type="scientific">Arthrobotrys oligospora (strain ATCC 24927 / CBS 115.81 / DSM 1491)</name>
    <name type="common">Nematode-trapping fungus</name>
    <name type="synonym">Didymozoophaga oligospora</name>
    <dbReference type="NCBI Taxonomy" id="756982"/>
    <lineage>
        <taxon>Eukaryota</taxon>
        <taxon>Fungi</taxon>
        <taxon>Dikarya</taxon>
        <taxon>Ascomycota</taxon>
        <taxon>Pezizomycotina</taxon>
        <taxon>Orbiliomycetes</taxon>
        <taxon>Orbiliales</taxon>
        <taxon>Orbiliaceae</taxon>
        <taxon>Orbilia</taxon>
        <taxon>Orbilia oligospora</taxon>
    </lineage>
</organism>
<dbReference type="OrthoDB" id="4161186at2759"/>
<evidence type="ECO:0000256" key="1">
    <source>
        <dbReference type="SAM" id="MobiDB-lite"/>
    </source>
</evidence>
<protein>
    <recommendedName>
        <fullName evidence="2">PD-(D/E)XK nuclease-like domain-containing protein</fullName>
    </recommendedName>
</protein>
<dbReference type="InterPro" id="IPR046797">
    <property type="entry name" value="PDDEXK_12"/>
</dbReference>
<dbReference type="Proteomes" id="UP000008784">
    <property type="component" value="Unassembled WGS sequence"/>
</dbReference>
<dbReference type="GeneID" id="22896671"/>